<dbReference type="InterPro" id="IPR011333">
    <property type="entry name" value="SKP1/BTB/POZ_sf"/>
</dbReference>
<dbReference type="InterPro" id="IPR000210">
    <property type="entry name" value="BTB/POZ_dom"/>
</dbReference>
<dbReference type="Pfam" id="PF00651">
    <property type="entry name" value="BTB"/>
    <property type="match status" value="1"/>
</dbReference>
<dbReference type="Gene3D" id="3.30.710.10">
    <property type="entry name" value="Potassium Channel Kv1.1, Chain A"/>
    <property type="match status" value="1"/>
</dbReference>
<dbReference type="EMBL" id="AMWN01000001">
    <property type="protein sequence ID" value="EXJ95713.1"/>
    <property type="molecule type" value="Genomic_DNA"/>
</dbReference>
<protein>
    <recommendedName>
        <fullName evidence="2">BTB domain-containing protein</fullName>
    </recommendedName>
</protein>
<keyword evidence="4" id="KW-1185">Reference proteome</keyword>
<dbReference type="PROSITE" id="PS50097">
    <property type="entry name" value="BTB"/>
    <property type="match status" value="1"/>
</dbReference>
<reference evidence="3 4" key="1">
    <citation type="submission" date="2013-03" db="EMBL/GenBank/DDBJ databases">
        <title>The Genome Sequence of Capronia coronata CBS 617.96.</title>
        <authorList>
            <consortium name="The Broad Institute Genomics Platform"/>
            <person name="Cuomo C."/>
            <person name="de Hoog S."/>
            <person name="Gorbushina A."/>
            <person name="Walker B."/>
            <person name="Young S.K."/>
            <person name="Zeng Q."/>
            <person name="Gargeya S."/>
            <person name="Fitzgerald M."/>
            <person name="Haas B."/>
            <person name="Abouelleil A."/>
            <person name="Allen A.W."/>
            <person name="Alvarado L."/>
            <person name="Arachchi H.M."/>
            <person name="Berlin A.M."/>
            <person name="Chapman S.B."/>
            <person name="Gainer-Dewar J."/>
            <person name="Goldberg J."/>
            <person name="Griggs A."/>
            <person name="Gujja S."/>
            <person name="Hansen M."/>
            <person name="Howarth C."/>
            <person name="Imamovic A."/>
            <person name="Ireland A."/>
            <person name="Larimer J."/>
            <person name="McCowan C."/>
            <person name="Murphy C."/>
            <person name="Pearson M."/>
            <person name="Poon T.W."/>
            <person name="Priest M."/>
            <person name="Roberts A."/>
            <person name="Saif S."/>
            <person name="Shea T."/>
            <person name="Sisk P."/>
            <person name="Sykes S."/>
            <person name="Wortman J."/>
            <person name="Nusbaum C."/>
            <person name="Birren B."/>
        </authorList>
    </citation>
    <scope>NUCLEOTIDE SEQUENCE [LARGE SCALE GENOMIC DNA]</scope>
    <source>
        <strain evidence="3 4">CBS 617.96</strain>
    </source>
</reference>
<evidence type="ECO:0000313" key="3">
    <source>
        <dbReference type="EMBL" id="EXJ95713.1"/>
    </source>
</evidence>
<feature type="signal peptide" evidence="1">
    <location>
        <begin position="1"/>
        <end position="21"/>
    </location>
</feature>
<dbReference type="PANTHER" id="PTHR47843">
    <property type="entry name" value="BTB DOMAIN-CONTAINING PROTEIN-RELATED"/>
    <property type="match status" value="1"/>
</dbReference>
<dbReference type="HOGENOM" id="CLU_1045855_0_0_1"/>
<sequence length="266" mass="29554">MANKTVTTAISILLRWHETSGVLFILVPALELNLAQLGKETDGHNETEEPTETEKSGLETFGSPLITLLVGPQEMVLTAHKAILTQCEYFSKCLDGKRFQEGVDSCIKFPEDDPKEVLWIIQYLYTGKIFDDIAVFHNGCANLSDYDPPLSALISRYATADKYCLTNMCKVIQGTFVLQKDAGEIAWAHLEQLIAAGLRGSGLCELILDKLIEGLRARKSPIDLLCLLNDGLRSEPEIAMEIMEGLAATIHAENRPPVMWENESWD</sequence>
<dbReference type="RefSeq" id="XP_007719942.1">
    <property type="nucleotide sequence ID" value="XM_007721752.1"/>
</dbReference>
<organism evidence="3 4">
    <name type="scientific">Capronia coronata CBS 617.96</name>
    <dbReference type="NCBI Taxonomy" id="1182541"/>
    <lineage>
        <taxon>Eukaryota</taxon>
        <taxon>Fungi</taxon>
        <taxon>Dikarya</taxon>
        <taxon>Ascomycota</taxon>
        <taxon>Pezizomycotina</taxon>
        <taxon>Eurotiomycetes</taxon>
        <taxon>Chaetothyriomycetidae</taxon>
        <taxon>Chaetothyriales</taxon>
        <taxon>Herpotrichiellaceae</taxon>
        <taxon>Capronia</taxon>
    </lineage>
</organism>
<dbReference type="SUPFAM" id="SSF54695">
    <property type="entry name" value="POZ domain"/>
    <property type="match status" value="1"/>
</dbReference>
<dbReference type="OrthoDB" id="9997739at2759"/>
<keyword evidence="1" id="KW-0732">Signal</keyword>
<gene>
    <name evidence="3" type="ORF">A1O1_00836</name>
</gene>
<feature type="chain" id="PRO_5004933887" description="BTB domain-containing protein" evidence="1">
    <location>
        <begin position="22"/>
        <end position="266"/>
    </location>
</feature>
<dbReference type="CDD" id="cd18186">
    <property type="entry name" value="BTB_POZ_ZBTB_KLHL-like"/>
    <property type="match status" value="1"/>
</dbReference>
<evidence type="ECO:0000313" key="4">
    <source>
        <dbReference type="Proteomes" id="UP000019484"/>
    </source>
</evidence>
<accession>W9YT36</accession>
<dbReference type="Proteomes" id="UP000019484">
    <property type="component" value="Unassembled WGS sequence"/>
</dbReference>
<evidence type="ECO:0000256" key="1">
    <source>
        <dbReference type="SAM" id="SignalP"/>
    </source>
</evidence>
<comment type="caution">
    <text evidence="3">The sequence shown here is derived from an EMBL/GenBank/DDBJ whole genome shotgun (WGS) entry which is preliminary data.</text>
</comment>
<name>W9YT36_9EURO</name>
<dbReference type="GeneID" id="19155741"/>
<proteinExistence type="predicted"/>
<feature type="domain" description="BTB" evidence="2">
    <location>
        <begin position="64"/>
        <end position="129"/>
    </location>
</feature>
<dbReference type="AlphaFoldDB" id="W9YT36"/>
<evidence type="ECO:0000259" key="2">
    <source>
        <dbReference type="PROSITE" id="PS50097"/>
    </source>
</evidence>